<dbReference type="PANTHER" id="PTHR11923">
    <property type="entry name" value="SCAVENGER RECEPTOR CLASS B TYPE-1 SR-B1"/>
    <property type="match status" value="1"/>
</dbReference>
<evidence type="ECO:0000256" key="7">
    <source>
        <dbReference type="ARBA" id="ARBA00023136"/>
    </source>
</evidence>
<keyword evidence="4" id="KW-1003">Cell membrane</keyword>
<evidence type="ECO:0000313" key="15">
    <source>
        <dbReference type="EMBL" id="MOY41596.1"/>
    </source>
</evidence>
<dbReference type="PRINTS" id="PR01609">
    <property type="entry name" value="CD36FAMILY"/>
</dbReference>
<dbReference type="VEuPathDB" id="VectorBase:ISCI003296"/>
<sequence>MAGSCCGRRTRRPDGAMVKATLGVLLGLFLALSGLASYVFFPTILKTQVELNLILEPGNEVYAHWQEVPIPIYIKYYFFNVTNPNEVLEQTEKPRLEELGPYTFRETREKVNITWHPNGTVSYRQIKKYYLQSDMTRGSLDDQVVTLNMPMVSAAHTVRFDTEEFEFFKEAVSEIFEAKNSTFFVRRTMRELLFDGYDEPILTAAKSLGIEVPSTKFGWLLGKNGTDDGEYTIFTGSKGMHNYGEMDKYNGLSEMNAFHGYCNMINGTVGDMWPPLALENWGNVTLFIRDFCRSIRLSYLGDVETRGVKLRRYWGEGRLFDYAEKDNRCFCTGACFPSGVLNISACQQGAPVAVSFPHFLYGDPSYQQAVEGIAPDPKRHQMYLDIEPKMGITVNAAAKFQVNVFFERIAGIPQFENITERRFYPIFWFENLASADKGLLSKVRLVTEEIPQYVTVASFGAVIIGGIVLLATLVYAIRYTRRPKPVRPTYIPVTVLK</sequence>
<reference evidence="15" key="1">
    <citation type="submission" date="2019-04" db="EMBL/GenBank/DDBJ databases">
        <title>An insight into the mialome of Ixodes scapularis.</title>
        <authorList>
            <person name="Ribeiro J.M."/>
            <person name="Mather T.N."/>
            <person name="Karim S."/>
        </authorList>
    </citation>
    <scope>NUCLEOTIDE SEQUENCE</scope>
</reference>
<dbReference type="PRINTS" id="PR01610">
    <property type="entry name" value="CD36ANTIGEN"/>
</dbReference>
<evidence type="ECO:0000256" key="2">
    <source>
        <dbReference type="ARBA" id="ARBA00004651"/>
    </source>
</evidence>
<dbReference type="GO" id="GO:0005901">
    <property type="term" value="C:caveola"/>
    <property type="evidence" value="ECO:0007669"/>
    <property type="project" value="UniProtKB-SubCell"/>
</dbReference>
<evidence type="ECO:0000256" key="11">
    <source>
        <dbReference type="ARBA" id="ARBA00040821"/>
    </source>
</evidence>
<dbReference type="AlphaFoldDB" id="A0A4D5RY51"/>
<evidence type="ECO:0000256" key="12">
    <source>
        <dbReference type="ARBA" id="ARBA00042244"/>
    </source>
</evidence>
<organism evidence="15">
    <name type="scientific">Ixodes scapularis</name>
    <name type="common">Black-legged tick</name>
    <name type="synonym">Deer tick</name>
    <dbReference type="NCBI Taxonomy" id="6945"/>
    <lineage>
        <taxon>Eukaryota</taxon>
        <taxon>Metazoa</taxon>
        <taxon>Ecdysozoa</taxon>
        <taxon>Arthropoda</taxon>
        <taxon>Chelicerata</taxon>
        <taxon>Arachnida</taxon>
        <taxon>Acari</taxon>
        <taxon>Parasitiformes</taxon>
        <taxon>Ixodida</taxon>
        <taxon>Ixodoidea</taxon>
        <taxon>Ixodidae</taxon>
        <taxon>Ixodinae</taxon>
        <taxon>Ixodes</taxon>
    </lineage>
</organism>
<evidence type="ECO:0000256" key="14">
    <source>
        <dbReference type="SAM" id="Phobius"/>
    </source>
</evidence>
<dbReference type="InterPro" id="IPR005428">
    <property type="entry name" value="CD36/SCARB1/SNMP1"/>
</dbReference>
<keyword evidence="8 13" id="KW-1015">Disulfide bond</keyword>
<evidence type="ECO:0000256" key="1">
    <source>
        <dbReference type="ARBA" id="ARBA00004189"/>
    </source>
</evidence>
<keyword evidence="7 14" id="KW-0472">Membrane</keyword>
<feature type="disulfide bond" evidence="13">
    <location>
        <begin position="331"/>
        <end position="335"/>
    </location>
</feature>
<protein>
    <recommendedName>
        <fullName evidence="11">Scavenger receptor class B member 1</fullName>
    </recommendedName>
    <alternativeName>
        <fullName evidence="12">SR-BI</fullName>
    </alternativeName>
</protein>
<dbReference type="Pfam" id="PF01130">
    <property type="entry name" value="CD36"/>
    <property type="match status" value="1"/>
</dbReference>
<feature type="disulfide bond" evidence="13">
    <location>
        <begin position="262"/>
        <end position="329"/>
    </location>
</feature>
<evidence type="ECO:0000256" key="4">
    <source>
        <dbReference type="ARBA" id="ARBA00022475"/>
    </source>
</evidence>
<name>A0A4D5RY51_IXOSC</name>
<evidence type="ECO:0000256" key="9">
    <source>
        <dbReference type="ARBA" id="ARBA00023170"/>
    </source>
</evidence>
<dbReference type="PANTHER" id="PTHR11923:SF110">
    <property type="entry name" value="SCAVENGER RECEPTOR CLASS B MEMBER 1"/>
    <property type="match status" value="1"/>
</dbReference>
<keyword evidence="9" id="KW-0675">Receptor</keyword>
<evidence type="ECO:0000256" key="10">
    <source>
        <dbReference type="ARBA" id="ARBA00023180"/>
    </source>
</evidence>
<dbReference type="EMBL" id="GHJT01007625">
    <property type="protein sequence ID" value="MOY41596.1"/>
    <property type="molecule type" value="Transcribed_RNA"/>
</dbReference>
<dbReference type="InterPro" id="IPR002159">
    <property type="entry name" value="CD36_fam"/>
</dbReference>
<dbReference type="VEuPathDB" id="VectorBase:ISCW023721"/>
<dbReference type="VEuPathDB" id="VectorBase:ISCW003296"/>
<keyword evidence="6 14" id="KW-1133">Transmembrane helix</keyword>
<evidence type="ECO:0000256" key="3">
    <source>
        <dbReference type="ARBA" id="ARBA00010532"/>
    </source>
</evidence>
<comment type="similarity">
    <text evidence="3">Belongs to the CD36 family.</text>
</comment>
<feature type="transmembrane region" description="Helical" evidence="14">
    <location>
        <begin position="20"/>
        <end position="41"/>
    </location>
</feature>
<proteinExistence type="inferred from homology"/>
<feature type="disulfide bond" evidence="13">
    <location>
        <begin position="292"/>
        <end position="346"/>
    </location>
</feature>
<dbReference type="OrthoDB" id="514335at2759"/>
<keyword evidence="10" id="KW-0325">Glycoprotein</keyword>
<accession>A0A4D5RY51</accession>
<comment type="subcellular location">
    <subcellularLocation>
        <location evidence="2">Cell membrane</location>
        <topology evidence="2">Multi-pass membrane protein</topology>
    </subcellularLocation>
    <subcellularLocation>
        <location evidence="1">Membrane</location>
        <location evidence="1">Caveola</location>
        <topology evidence="1">Multi-pass membrane protein</topology>
    </subcellularLocation>
</comment>
<evidence type="ECO:0000256" key="13">
    <source>
        <dbReference type="PIRSR" id="PIRSR605428-52"/>
    </source>
</evidence>
<keyword evidence="5 14" id="KW-0812">Transmembrane</keyword>
<feature type="transmembrane region" description="Helical" evidence="14">
    <location>
        <begin position="453"/>
        <end position="477"/>
    </location>
</feature>
<evidence type="ECO:0000256" key="8">
    <source>
        <dbReference type="ARBA" id="ARBA00023157"/>
    </source>
</evidence>
<evidence type="ECO:0000256" key="6">
    <source>
        <dbReference type="ARBA" id="ARBA00022989"/>
    </source>
</evidence>
<dbReference type="VEuPathDB" id="VectorBase:ISCP_030221"/>
<dbReference type="VEuPathDB" id="VectorBase:ISCI023721"/>
<evidence type="ECO:0000256" key="5">
    <source>
        <dbReference type="ARBA" id="ARBA00022692"/>
    </source>
</evidence>